<dbReference type="PANTHER" id="PTHR30469:SF18">
    <property type="entry name" value="RESISTANCE-NODULATION-CELL DIVISION (RND) EFFLUX MEMBRANE FUSION PROTEIN-RELATED"/>
    <property type="match status" value="1"/>
</dbReference>
<dbReference type="Proteomes" id="UP001277471">
    <property type="component" value="Unassembled WGS sequence"/>
</dbReference>
<dbReference type="SUPFAM" id="SSF111369">
    <property type="entry name" value="HlyD-like secretion proteins"/>
    <property type="match status" value="1"/>
</dbReference>
<evidence type="ECO:0000259" key="2">
    <source>
        <dbReference type="Pfam" id="PF25954"/>
    </source>
</evidence>
<feature type="domain" description="CusB-like beta-barrel" evidence="2">
    <location>
        <begin position="218"/>
        <end position="289"/>
    </location>
</feature>
<reference evidence="3 4" key="1">
    <citation type="submission" date="2023-11" db="EMBL/GenBank/DDBJ databases">
        <title>MicrobeMod: A computational toolkit for identifying prokaryotic methylation and restriction-modification with nanopore sequencing.</title>
        <authorList>
            <person name="Crits-Christoph A."/>
            <person name="Kang S.C."/>
            <person name="Lee H."/>
            <person name="Ostrov N."/>
        </authorList>
    </citation>
    <scope>NUCLEOTIDE SEQUENCE [LARGE SCALE GENOMIC DNA]</scope>
    <source>
        <strain evidence="3 4">ATCC 29145</strain>
    </source>
</reference>
<dbReference type="GeneID" id="56448710"/>
<comment type="caution">
    <text evidence="3">The sequence shown here is derived from an EMBL/GenBank/DDBJ whole genome shotgun (WGS) entry which is preliminary data.</text>
</comment>
<dbReference type="Gene3D" id="2.40.30.170">
    <property type="match status" value="1"/>
</dbReference>
<gene>
    <name evidence="3" type="ORF">SIM66_05965</name>
</gene>
<dbReference type="NCBIfam" id="TIGR01730">
    <property type="entry name" value="RND_mfp"/>
    <property type="match status" value="1"/>
</dbReference>
<dbReference type="Gene3D" id="2.40.420.20">
    <property type="match status" value="1"/>
</dbReference>
<comment type="similarity">
    <text evidence="1">Belongs to the membrane fusion protein (MFP) (TC 8.A.1) family.</text>
</comment>
<sequence length="370" mass="38866">MPPPLCSAWQFRQLIAVGMVVGALGLAGCSDGEASKAASAQARPVMVARVHYAPLVEPRGFVATVRARVESPLAFQIGGKVVRRLVEVGQHVETAAMLAILDDKDLRLQQEQAEAEVRAARVAFDQAAVEQRRGRQLRGAGWVPQAVLDKLTAATEEARSRLTRGERALELTHNALGHAVLTADATGVVTATLVEPGEVVTAGRPVIQLAHDGDREAVIAVPESLIGQLAEGQASMVLWPKPGKSYALRLRELSPAADPVTRTYAARYTVLDVDSDVVLGMSATVTIAGSPSVPLARLPLGALFDRGAGSAVWTVAADGGLTLSPVDVARYDGTSVYVRGGVEEGDSVVALGVHKLDAGQKVRVINRPGV</sequence>
<evidence type="ECO:0000313" key="3">
    <source>
        <dbReference type="EMBL" id="MDX5950741.1"/>
    </source>
</evidence>
<dbReference type="Pfam" id="PF25954">
    <property type="entry name" value="Beta-barrel_RND_2"/>
    <property type="match status" value="1"/>
</dbReference>
<dbReference type="InterPro" id="IPR006143">
    <property type="entry name" value="RND_pump_MFP"/>
</dbReference>
<accession>A0ABU4P1U7</accession>
<organism evidence="3 4">
    <name type="scientific">Azospirillum brasilense</name>
    <dbReference type="NCBI Taxonomy" id="192"/>
    <lineage>
        <taxon>Bacteria</taxon>
        <taxon>Pseudomonadati</taxon>
        <taxon>Pseudomonadota</taxon>
        <taxon>Alphaproteobacteria</taxon>
        <taxon>Rhodospirillales</taxon>
        <taxon>Azospirillaceae</taxon>
        <taxon>Azospirillum</taxon>
    </lineage>
</organism>
<dbReference type="PANTHER" id="PTHR30469">
    <property type="entry name" value="MULTIDRUG RESISTANCE PROTEIN MDTA"/>
    <property type="match status" value="1"/>
</dbReference>
<evidence type="ECO:0000256" key="1">
    <source>
        <dbReference type="ARBA" id="ARBA00009477"/>
    </source>
</evidence>
<protein>
    <submittedName>
        <fullName evidence="3">Efflux RND transporter periplasmic adaptor subunit</fullName>
    </submittedName>
</protein>
<dbReference type="RefSeq" id="WP_175424512.1">
    <property type="nucleotide sequence ID" value="NZ_CP012917.1"/>
</dbReference>
<dbReference type="Gene3D" id="2.40.50.100">
    <property type="match status" value="1"/>
</dbReference>
<dbReference type="InterPro" id="IPR058792">
    <property type="entry name" value="Beta-barrel_RND_2"/>
</dbReference>
<name>A0ABU4P1U7_AZOBR</name>
<evidence type="ECO:0000313" key="4">
    <source>
        <dbReference type="Proteomes" id="UP001277471"/>
    </source>
</evidence>
<keyword evidence="4" id="KW-1185">Reference proteome</keyword>
<proteinExistence type="inferred from homology"/>
<dbReference type="Gene3D" id="1.10.287.470">
    <property type="entry name" value="Helix hairpin bin"/>
    <property type="match status" value="1"/>
</dbReference>
<dbReference type="EMBL" id="JAWXYC010000002">
    <property type="protein sequence ID" value="MDX5950741.1"/>
    <property type="molecule type" value="Genomic_DNA"/>
</dbReference>